<dbReference type="CDD" id="cd01449">
    <property type="entry name" value="TST_Repeat_2"/>
    <property type="match status" value="1"/>
</dbReference>
<keyword evidence="2" id="KW-0677">Repeat</keyword>
<sequence>MSPLITPAELAALAERGSATVLDVRWKLQPGPEPYGATAYRDGHIPSAVFCDLDADLAAPPGAGGRHPLPSAEAFQAAMRRLGVRDDRPVVVYDDADSTAAARAWWTLRYFGHRDVRVLDGGIKAWKEAGLALATGTPPPPAGTFTARPGAIPILDARAAASVAAEGTLLDARTPERFRGETEPIDPVAGRVPGAVNAPTGGNVGPDGRFLPPADLHARFAALGVRDTAPVGAYCGSGVTAAHEVLALTLAGIPAALYVGSWSHWITDPTRPVATG</sequence>
<reference evidence="4" key="1">
    <citation type="submission" date="2021-01" db="EMBL/GenBank/DDBJ databases">
        <title>Whole genome shotgun sequence of Sinosporangium siamense NBRC 109515.</title>
        <authorList>
            <person name="Komaki H."/>
            <person name="Tamura T."/>
        </authorList>
    </citation>
    <scope>NUCLEOTIDE SEQUENCE</scope>
    <source>
        <strain evidence="4">NBRC 109515</strain>
    </source>
</reference>
<dbReference type="InterPro" id="IPR045078">
    <property type="entry name" value="TST/MPST-like"/>
</dbReference>
<dbReference type="CDD" id="cd01448">
    <property type="entry name" value="TST_Repeat_1"/>
    <property type="match status" value="1"/>
</dbReference>
<dbReference type="Proteomes" id="UP000606172">
    <property type="component" value="Unassembled WGS sequence"/>
</dbReference>
<accession>A0A919RGZ3</accession>
<dbReference type="RefSeq" id="WP_204023933.1">
    <property type="nucleotide sequence ID" value="NZ_BOOW01000012.1"/>
</dbReference>
<dbReference type="GO" id="GO:0004792">
    <property type="term" value="F:thiosulfate-cyanide sulfurtransferase activity"/>
    <property type="evidence" value="ECO:0007669"/>
    <property type="project" value="TreeGrafter"/>
</dbReference>
<dbReference type="InterPro" id="IPR001763">
    <property type="entry name" value="Rhodanese-like_dom"/>
</dbReference>
<organism evidence="4 5">
    <name type="scientific">Sinosporangium siamense</name>
    <dbReference type="NCBI Taxonomy" id="1367973"/>
    <lineage>
        <taxon>Bacteria</taxon>
        <taxon>Bacillati</taxon>
        <taxon>Actinomycetota</taxon>
        <taxon>Actinomycetes</taxon>
        <taxon>Streptosporangiales</taxon>
        <taxon>Streptosporangiaceae</taxon>
        <taxon>Sinosporangium</taxon>
    </lineage>
</organism>
<dbReference type="Pfam" id="PF00581">
    <property type="entry name" value="Rhodanese"/>
    <property type="match status" value="2"/>
</dbReference>
<dbReference type="Gene3D" id="3.40.250.10">
    <property type="entry name" value="Rhodanese-like domain"/>
    <property type="match status" value="2"/>
</dbReference>
<evidence type="ECO:0000259" key="3">
    <source>
        <dbReference type="PROSITE" id="PS50206"/>
    </source>
</evidence>
<dbReference type="InterPro" id="IPR036873">
    <property type="entry name" value="Rhodanese-like_dom_sf"/>
</dbReference>
<comment type="caution">
    <text evidence="4">The sequence shown here is derived from an EMBL/GenBank/DDBJ whole genome shotgun (WGS) entry which is preliminary data.</text>
</comment>
<keyword evidence="1" id="KW-0808">Transferase</keyword>
<protein>
    <submittedName>
        <fullName evidence="4">Sulfurtransferase</fullName>
    </submittedName>
</protein>
<proteinExistence type="predicted"/>
<name>A0A919RGZ3_9ACTN</name>
<dbReference type="AlphaFoldDB" id="A0A919RGZ3"/>
<evidence type="ECO:0000256" key="2">
    <source>
        <dbReference type="ARBA" id="ARBA00022737"/>
    </source>
</evidence>
<dbReference type="PROSITE" id="PS50206">
    <property type="entry name" value="RHODANESE_3"/>
    <property type="match status" value="2"/>
</dbReference>
<dbReference type="SUPFAM" id="SSF52821">
    <property type="entry name" value="Rhodanese/Cell cycle control phosphatase"/>
    <property type="match status" value="2"/>
</dbReference>
<feature type="domain" description="Rhodanese" evidence="3">
    <location>
        <begin position="163"/>
        <end position="274"/>
    </location>
</feature>
<keyword evidence="5" id="KW-1185">Reference proteome</keyword>
<evidence type="ECO:0000313" key="4">
    <source>
        <dbReference type="EMBL" id="GII91781.1"/>
    </source>
</evidence>
<dbReference type="SMART" id="SM00450">
    <property type="entry name" value="RHOD"/>
    <property type="match status" value="2"/>
</dbReference>
<evidence type="ECO:0000313" key="5">
    <source>
        <dbReference type="Proteomes" id="UP000606172"/>
    </source>
</evidence>
<dbReference type="EMBL" id="BOOW01000012">
    <property type="protein sequence ID" value="GII91781.1"/>
    <property type="molecule type" value="Genomic_DNA"/>
</dbReference>
<gene>
    <name evidence="4" type="ORF">Ssi02_20120</name>
</gene>
<feature type="domain" description="Rhodanese" evidence="3">
    <location>
        <begin position="15"/>
        <end position="135"/>
    </location>
</feature>
<dbReference type="PANTHER" id="PTHR11364">
    <property type="entry name" value="THIOSULFATE SULFERTANSFERASE"/>
    <property type="match status" value="1"/>
</dbReference>
<dbReference type="PANTHER" id="PTHR11364:SF27">
    <property type="entry name" value="SULFURTRANSFERASE"/>
    <property type="match status" value="1"/>
</dbReference>
<evidence type="ECO:0000256" key="1">
    <source>
        <dbReference type="ARBA" id="ARBA00022679"/>
    </source>
</evidence>